<evidence type="ECO:0000256" key="4">
    <source>
        <dbReference type="ARBA" id="ARBA00022475"/>
    </source>
</evidence>
<dbReference type="GO" id="GO:0015173">
    <property type="term" value="F:aromatic amino acid transmembrane transporter activity"/>
    <property type="evidence" value="ECO:0007669"/>
    <property type="project" value="UniProtKB-UniRule"/>
</dbReference>
<feature type="transmembrane region" description="Helical" evidence="10">
    <location>
        <begin position="328"/>
        <end position="345"/>
    </location>
</feature>
<feature type="transmembrane region" description="Helical" evidence="10">
    <location>
        <begin position="96"/>
        <end position="116"/>
    </location>
</feature>
<dbReference type="PRINTS" id="PR00166">
    <property type="entry name" value="AROAAPRMEASE"/>
</dbReference>
<feature type="transmembrane region" description="Helical" evidence="10">
    <location>
        <begin position="231"/>
        <end position="251"/>
    </location>
</feature>
<dbReference type="NCBIfam" id="TIGR00837">
    <property type="entry name" value="araaP"/>
    <property type="match status" value="1"/>
</dbReference>
<keyword evidence="9 10" id="KW-0472">Membrane</keyword>
<dbReference type="GO" id="GO:0005886">
    <property type="term" value="C:plasma membrane"/>
    <property type="evidence" value="ECO:0007669"/>
    <property type="project" value="UniProtKB-SubCell"/>
</dbReference>
<dbReference type="InterPro" id="IPR018227">
    <property type="entry name" value="Amino_acid_transport_2"/>
</dbReference>
<feature type="transmembrane region" description="Helical" evidence="10">
    <location>
        <begin position="194"/>
        <end position="211"/>
    </location>
</feature>
<comment type="similarity">
    <text evidence="2 10">Belongs to the amino acid/polyamine transporter 2 family. Mtr/TnaB/TyrP permease subfamily.</text>
</comment>
<feature type="transmembrane region" description="Helical" evidence="10">
    <location>
        <begin position="21"/>
        <end position="41"/>
    </location>
</feature>
<dbReference type="Gene3D" id="1.20.1740.10">
    <property type="entry name" value="Amino acid/polyamine transporter I"/>
    <property type="match status" value="1"/>
</dbReference>
<comment type="subcellular location">
    <subcellularLocation>
        <location evidence="1 10">Cell inner membrane</location>
        <topology evidence="1 10">Multi-pass membrane protein</topology>
    </subcellularLocation>
</comment>
<evidence type="ECO:0000256" key="10">
    <source>
        <dbReference type="RuleBase" id="RU367149"/>
    </source>
</evidence>
<evidence type="ECO:0000256" key="1">
    <source>
        <dbReference type="ARBA" id="ARBA00004429"/>
    </source>
</evidence>
<feature type="transmembrane region" description="Helical" evidence="10">
    <location>
        <begin position="288"/>
        <end position="316"/>
    </location>
</feature>
<dbReference type="AlphaFoldDB" id="A0A1B1C360"/>
<evidence type="ECO:0000256" key="5">
    <source>
        <dbReference type="ARBA" id="ARBA00022519"/>
    </source>
</evidence>
<evidence type="ECO:0000256" key="2">
    <source>
        <dbReference type="ARBA" id="ARBA00005452"/>
    </source>
</evidence>
<dbReference type="InterPro" id="IPR013059">
    <property type="entry name" value="Trp_tyr_transpt"/>
</dbReference>
<evidence type="ECO:0000256" key="8">
    <source>
        <dbReference type="ARBA" id="ARBA00022989"/>
    </source>
</evidence>
<evidence type="ECO:0000256" key="9">
    <source>
        <dbReference type="ARBA" id="ARBA00023136"/>
    </source>
</evidence>
<keyword evidence="7 10" id="KW-0029">Amino-acid transport</keyword>
<feature type="transmembrane region" description="Helical" evidence="10">
    <location>
        <begin position="351"/>
        <end position="370"/>
    </location>
</feature>
<dbReference type="PANTHER" id="PTHR46997">
    <property type="entry name" value="LOW AFFINITY TRYPTOPHAN PERMEASE-RELATED"/>
    <property type="match status" value="1"/>
</dbReference>
<reference evidence="11" key="1">
    <citation type="journal article" date="2012" name="Science">
        <title>Ecological populations of bacteria act as socially cohesive units of antibiotic production and resistance.</title>
        <authorList>
            <person name="Cordero O.X."/>
            <person name="Wildschutte H."/>
            <person name="Kirkup B."/>
            <person name="Proehl S."/>
            <person name="Ngo L."/>
            <person name="Hussain F."/>
            <person name="Le Roux F."/>
            <person name="Mincer T."/>
            <person name="Polz M.F."/>
        </authorList>
    </citation>
    <scope>NUCLEOTIDE SEQUENCE</scope>
    <source>
        <strain evidence="11">9CS106</strain>
    </source>
</reference>
<evidence type="ECO:0000256" key="3">
    <source>
        <dbReference type="ARBA" id="ARBA00022448"/>
    </source>
</evidence>
<evidence type="ECO:0000256" key="6">
    <source>
        <dbReference type="ARBA" id="ARBA00022692"/>
    </source>
</evidence>
<gene>
    <name evidence="11" type="ORF">A134_23305</name>
</gene>
<organism evidence="11">
    <name type="scientific">Vibrio crassostreae 9CS106</name>
    <dbReference type="NCBI Taxonomy" id="1191300"/>
    <lineage>
        <taxon>Bacteria</taxon>
        <taxon>Pseudomonadati</taxon>
        <taxon>Pseudomonadota</taxon>
        <taxon>Gammaproteobacteria</taxon>
        <taxon>Vibrionales</taxon>
        <taxon>Vibrionaceae</taxon>
        <taxon>Vibrio</taxon>
    </lineage>
</organism>
<name>A0A1B1C360_9VIBR</name>
<keyword evidence="4 10" id="KW-1003">Cell membrane</keyword>
<keyword evidence="3 10" id="KW-0813">Transport</keyword>
<keyword evidence="5 10" id="KW-0997">Cell inner membrane</keyword>
<keyword evidence="6 10" id="KW-0812">Transmembrane</keyword>
<sequence>MDSTKQVMDNVKPSMTVKTPSLIGGACIVACICVGAGMLGLPAAGAGVWTIGALMALVFTMIIMTTSGCLLLEVLKDYPYRSSFSSITKDLLGKEVNFFNNLMIYFVGGILLYAYITSSGLILNEYFGIAPQLASILFVFIFSGLVWHSTKMVDRISIVLMLFMIISFSFGTVGLWFNVNLSTLLDTAHLKFEYAQYVWVFFPIALTAFGYQHSVSTLRDYYREERLAQKAIMGGTIIALFTYTVWLMSIYGNLPRVNFGPIIAEGGNIDTLLISLKSVLAEETLSNVISAFSAAAILSSFIGVGLGVFDFLADLFQFDASSKGRTKTWAVTFIPPLIFSLLFPFGFLAAIGYAASAAAIWACIVPALLARKSRLQKAISNNQENNDEQHQQAKPYRVPGGELVLIGVFIYGVGIIVINVLVMFEALPVFNGV</sequence>
<feature type="transmembrane region" description="Helical" evidence="10">
    <location>
        <begin position="47"/>
        <end position="75"/>
    </location>
</feature>
<dbReference type="Pfam" id="PF03222">
    <property type="entry name" value="Trp_Tyr_perm"/>
    <property type="match status" value="1"/>
</dbReference>
<dbReference type="GO" id="GO:0003333">
    <property type="term" value="P:amino acid transmembrane transport"/>
    <property type="evidence" value="ECO:0007669"/>
    <property type="project" value="InterPro"/>
</dbReference>
<keyword evidence="8 10" id="KW-1133">Transmembrane helix</keyword>
<proteinExistence type="inferred from homology"/>
<comment type="function">
    <text evidence="10">Involved in transporting aromatic amino acids across the cytoplasmic membrane.</text>
</comment>
<feature type="transmembrane region" description="Helical" evidence="10">
    <location>
        <begin position="403"/>
        <end position="424"/>
    </location>
</feature>
<feature type="transmembrane region" description="Helical" evidence="10">
    <location>
        <begin position="159"/>
        <end position="179"/>
    </location>
</feature>
<protein>
    <recommendedName>
        <fullName evidence="10">Aromatic amino acid permease</fullName>
    </recommendedName>
</protein>
<dbReference type="PANTHER" id="PTHR46997:SF1">
    <property type="entry name" value="LOW AFFINITY TRYPTOPHAN PERMEASE-RELATED"/>
    <property type="match status" value="1"/>
</dbReference>
<feature type="transmembrane region" description="Helical" evidence="10">
    <location>
        <begin position="128"/>
        <end position="147"/>
    </location>
</feature>
<evidence type="ECO:0000256" key="7">
    <source>
        <dbReference type="ARBA" id="ARBA00022970"/>
    </source>
</evidence>
<reference evidence="11" key="2">
    <citation type="submission" date="2016-06" db="EMBL/GenBank/DDBJ databases">
        <title>Adaptive Radiation by Waves of Gene Transfer Leads to Fine-Scale Resource Partitioning in Marine Microbes.</title>
        <authorList>
            <person name="Hehemann J.-H."/>
            <person name="Arevalo P."/>
            <person name="Datta M.S."/>
            <person name="Yu X."/>
            <person name="Corzett C.H."/>
            <person name="Henschel A."/>
            <person name="Preheim S.P."/>
            <person name="Timberlake S."/>
            <person name="Alm E.J."/>
            <person name="Polz M.F."/>
        </authorList>
    </citation>
    <scope>NUCLEOTIDE SEQUENCE</scope>
    <source>
        <strain evidence="11">9CS106</strain>
    </source>
</reference>
<accession>A0A1B1C360</accession>
<dbReference type="EMBL" id="CP016230">
    <property type="protein sequence ID" value="ANP79284.1"/>
    <property type="molecule type" value="Genomic_DNA"/>
</dbReference>
<evidence type="ECO:0000313" key="11">
    <source>
        <dbReference type="EMBL" id="ANP79284.1"/>
    </source>
</evidence>